<evidence type="ECO:0000313" key="1">
    <source>
        <dbReference type="EMBL" id="KAI3746767.1"/>
    </source>
</evidence>
<sequence>MMLRIQGTYQGHVSRAVVNLDWNQVQVKPLGCHRDTIPHLSPLSLAFIFSRGLLTLSVLNVIARNICSSPGCGGCKALHPKNVEKTTVCELELDEPKSMQFKQAIENNYWFELFMVTLKTVQEPVPTISEAVLEFQKSNFLVFDA</sequence>
<keyword evidence="2" id="KW-1185">Reference proteome</keyword>
<accession>A0ACB9DJP3</accession>
<organism evidence="1 2">
    <name type="scientific">Arctium lappa</name>
    <name type="common">Greater burdock</name>
    <name type="synonym">Lappa major</name>
    <dbReference type="NCBI Taxonomy" id="4217"/>
    <lineage>
        <taxon>Eukaryota</taxon>
        <taxon>Viridiplantae</taxon>
        <taxon>Streptophyta</taxon>
        <taxon>Embryophyta</taxon>
        <taxon>Tracheophyta</taxon>
        <taxon>Spermatophyta</taxon>
        <taxon>Magnoliopsida</taxon>
        <taxon>eudicotyledons</taxon>
        <taxon>Gunneridae</taxon>
        <taxon>Pentapetalae</taxon>
        <taxon>asterids</taxon>
        <taxon>campanulids</taxon>
        <taxon>Asterales</taxon>
        <taxon>Asteraceae</taxon>
        <taxon>Carduoideae</taxon>
        <taxon>Cardueae</taxon>
        <taxon>Arctiinae</taxon>
        <taxon>Arctium</taxon>
    </lineage>
</organism>
<protein>
    <submittedName>
        <fullName evidence="1">Uncharacterized protein</fullName>
    </submittedName>
</protein>
<evidence type="ECO:0000313" key="2">
    <source>
        <dbReference type="Proteomes" id="UP001055879"/>
    </source>
</evidence>
<dbReference type="EMBL" id="CM042049">
    <property type="protein sequence ID" value="KAI3746767.1"/>
    <property type="molecule type" value="Genomic_DNA"/>
</dbReference>
<name>A0ACB9DJP3_ARCLA</name>
<proteinExistence type="predicted"/>
<dbReference type="Proteomes" id="UP001055879">
    <property type="component" value="Linkage Group LG03"/>
</dbReference>
<reference evidence="2" key="1">
    <citation type="journal article" date="2022" name="Mol. Ecol. Resour.">
        <title>The genomes of chicory, endive, great burdock and yacon provide insights into Asteraceae palaeo-polyploidization history and plant inulin production.</title>
        <authorList>
            <person name="Fan W."/>
            <person name="Wang S."/>
            <person name="Wang H."/>
            <person name="Wang A."/>
            <person name="Jiang F."/>
            <person name="Liu H."/>
            <person name="Zhao H."/>
            <person name="Xu D."/>
            <person name="Zhang Y."/>
        </authorList>
    </citation>
    <scope>NUCLEOTIDE SEQUENCE [LARGE SCALE GENOMIC DNA]</scope>
    <source>
        <strain evidence="2">cv. Niubang</strain>
    </source>
</reference>
<comment type="caution">
    <text evidence="1">The sequence shown here is derived from an EMBL/GenBank/DDBJ whole genome shotgun (WGS) entry which is preliminary data.</text>
</comment>
<gene>
    <name evidence="1" type="ORF">L6452_09207</name>
</gene>
<reference evidence="1 2" key="2">
    <citation type="journal article" date="2022" name="Mol. Ecol. Resour.">
        <title>The genomes of chicory, endive, great burdock and yacon provide insights into Asteraceae paleo-polyploidization history and plant inulin production.</title>
        <authorList>
            <person name="Fan W."/>
            <person name="Wang S."/>
            <person name="Wang H."/>
            <person name="Wang A."/>
            <person name="Jiang F."/>
            <person name="Liu H."/>
            <person name="Zhao H."/>
            <person name="Xu D."/>
            <person name="Zhang Y."/>
        </authorList>
    </citation>
    <scope>NUCLEOTIDE SEQUENCE [LARGE SCALE GENOMIC DNA]</scope>
    <source>
        <strain evidence="2">cv. Niubang</strain>
    </source>
</reference>